<name>A0A0B0NAJ2_GOSAR</name>
<reference evidence="2" key="1">
    <citation type="submission" date="2014-09" db="EMBL/GenBank/DDBJ databases">
        <authorList>
            <person name="Mudge J."/>
            <person name="Ramaraj T."/>
            <person name="Lindquist I.E."/>
            <person name="Bharti A.K."/>
            <person name="Sundararajan A."/>
            <person name="Cameron C.T."/>
            <person name="Woodward J.E."/>
            <person name="May G.D."/>
            <person name="Brubaker C."/>
            <person name="Broadhvest J."/>
            <person name="Wilkins T.A."/>
        </authorList>
    </citation>
    <scope>NUCLEOTIDE SEQUENCE</scope>
    <source>
        <strain evidence="2">cv. AKA8401</strain>
    </source>
</reference>
<dbReference type="Proteomes" id="UP000032142">
    <property type="component" value="Unassembled WGS sequence"/>
</dbReference>
<sequence>MIARNEIEWFYGEEDSGDVEAARGDLSWEADPLVPFQRILEAFGALLLLNFGFFLGPEFGPFEVGSRVVGSDLCNWVRFQTGNLVYLG</sequence>
<dbReference type="EMBL" id="KN391856">
    <property type="protein sequence ID" value="KHG09687.1"/>
    <property type="molecule type" value="Genomic_DNA"/>
</dbReference>
<evidence type="ECO:0000313" key="1">
    <source>
        <dbReference type="EMBL" id="KHG09687.1"/>
    </source>
</evidence>
<evidence type="ECO:0000313" key="2">
    <source>
        <dbReference type="Proteomes" id="UP000032142"/>
    </source>
</evidence>
<organism evidence="1 2">
    <name type="scientific">Gossypium arboreum</name>
    <name type="common">Tree cotton</name>
    <name type="synonym">Gossypium nanking</name>
    <dbReference type="NCBI Taxonomy" id="29729"/>
    <lineage>
        <taxon>Eukaryota</taxon>
        <taxon>Viridiplantae</taxon>
        <taxon>Streptophyta</taxon>
        <taxon>Embryophyta</taxon>
        <taxon>Tracheophyta</taxon>
        <taxon>Spermatophyta</taxon>
        <taxon>Magnoliopsida</taxon>
        <taxon>eudicotyledons</taxon>
        <taxon>Gunneridae</taxon>
        <taxon>Pentapetalae</taxon>
        <taxon>rosids</taxon>
        <taxon>malvids</taxon>
        <taxon>Malvales</taxon>
        <taxon>Malvaceae</taxon>
        <taxon>Malvoideae</taxon>
        <taxon>Gossypium</taxon>
    </lineage>
</organism>
<proteinExistence type="predicted"/>
<keyword evidence="2" id="KW-1185">Reference proteome</keyword>
<gene>
    <name evidence="1" type="ORF">F383_11234</name>
</gene>
<dbReference type="AlphaFoldDB" id="A0A0B0NAJ2"/>
<accession>A0A0B0NAJ2</accession>
<protein>
    <submittedName>
        <fullName evidence="1">Pesticidal crystal-like protein cry16Aa</fullName>
    </submittedName>
</protein>